<reference evidence="2" key="2">
    <citation type="submission" date="2022-06" db="UniProtKB">
        <authorList>
            <consortium name="EnsemblMetazoa"/>
        </authorList>
    </citation>
    <scope>IDENTIFICATION</scope>
    <source>
        <strain evidence="2">PS312</strain>
    </source>
</reference>
<dbReference type="AlphaFoldDB" id="A0A2A6BZC0"/>
<evidence type="ECO:0000256" key="1">
    <source>
        <dbReference type="SAM" id="MobiDB-lite"/>
    </source>
</evidence>
<keyword evidence="3" id="KW-1185">Reference proteome</keyword>
<evidence type="ECO:0000313" key="3">
    <source>
        <dbReference type="Proteomes" id="UP000005239"/>
    </source>
</evidence>
<feature type="compositionally biased region" description="Polar residues" evidence="1">
    <location>
        <begin position="179"/>
        <end position="191"/>
    </location>
</feature>
<evidence type="ECO:0000313" key="2">
    <source>
        <dbReference type="EnsemblMetazoa" id="PPA42113.1"/>
    </source>
</evidence>
<feature type="compositionally biased region" description="Basic and acidic residues" evidence="1">
    <location>
        <begin position="162"/>
        <end position="172"/>
    </location>
</feature>
<proteinExistence type="predicted"/>
<organism evidence="2 3">
    <name type="scientific">Pristionchus pacificus</name>
    <name type="common">Parasitic nematode worm</name>
    <dbReference type="NCBI Taxonomy" id="54126"/>
    <lineage>
        <taxon>Eukaryota</taxon>
        <taxon>Metazoa</taxon>
        <taxon>Ecdysozoa</taxon>
        <taxon>Nematoda</taxon>
        <taxon>Chromadorea</taxon>
        <taxon>Rhabditida</taxon>
        <taxon>Rhabditina</taxon>
        <taxon>Diplogasteromorpha</taxon>
        <taxon>Diplogasteroidea</taxon>
        <taxon>Neodiplogasteridae</taxon>
        <taxon>Pristionchus</taxon>
    </lineage>
</organism>
<accession>A0A2A6BZC0</accession>
<accession>A0A8R1UW47</accession>
<gene>
    <name evidence="2" type="primary">WBGene00280482</name>
</gene>
<dbReference type="Proteomes" id="UP000005239">
    <property type="component" value="Unassembled WGS sequence"/>
</dbReference>
<name>A0A2A6BZC0_PRIPA</name>
<feature type="region of interest" description="Disordered" evidence="1">
    <location>
        <begin position="1"/>
        <end position="209"/>
    </location>
</feature>
<protein>
    <submittedName>
        <fullName evidence="2">Uncharacterized protein</fullName>
    </submittedName>
</protein>
<feature type="compositionally biased region" description="Acidic residues" evidence="1">
    <location>
        <begin position="61"/>
        <end position="78"/>
    </location>
</feature>
<feature type="compositionally biased region" description="Low complexity" evidence="1">
    <location>
        <begin position="42"/>
        <end position="53"/>
    </location>
</feature>
<feature type="compositionally biased region" description="Basic and acidic residues" evidence="1">
    <location>
        <begin position="120"/>
        <end position="144"/>
    </location>
</feature>
<reference evidence="3" key="1">
    <citation type="journal article" date="2008" name="Nat. Genet.">
        <title>The Pristionchus pacificus genome provides a unique perspective on nematode lifestyle and parasitism.</title>
        <authorList>
            <person name="Dieterich C."/>
            <person name="Clifton S.W."/>
            <person name="Schuster L.N."/>
            <person name="Chinwalla A."/>
            <person name="Delehaunty K."/>
            <person name="Dinkelacker I."/>
            <person name="Fulton L."/>
            <person name="Fulton R."/>
            <person name="Godfrey J."/>
            <person name="Minx P."/>
            <person name="Mitreva M."/>
            <person name="Roeseler W."/>
            <person name="Tian H."/>
            <person name="Witte H."/>
            <person name="Yang S.P."/>
            <person name="Wilson R.K."/>
            <person name="Sommer R.J."/>
        </authorList>
    </citation>
    <scope>NUCLEOTIDE SEQUENCE [LARGE SCALE GENOMIC DNA]</scope>
    <source>
        <strain evidence="3">PS312</strain>
    </source>
</reference>
<dbReference type="EnsemblMetazoa" id="PPA42113.1">
    <property type="protein sequence ID" value="PPA42113.1"/>
    <property type="gene ID" value="WBGene00280482"/>
</dbReference>
<sequence length="209" mass="23365">MNSLVAYGDESDEESPRRRHSNEGINPLKPRRGSHSQPTDRSSVSPDSASSQSRQRKDSDFFYDEEMPEEEREDDGNTEDGFREPAPPRGHHDSDSDSPEMITGGSMIKHVSSTASLSGFERDTFEKEDARLESTGDKKSRDEEPAPPVRQSMDEDDEEEIDRQLEECKDLLKVGPSSEGCSQPATPQYDSSPKEFEGPATPRAQEEAR</sequence>